<dbReference type="EMBL" id="JAWRVG010000039">
    <property type="protein sequence ID" value="KAK4066155.1"/>
    <property type="molecule type" value="Genomic_DNA"/>
</dbReference>
<name>A0AAE1I898_9HYPO</name>
<comment type="caution">
    <text evidence="2">The sequence shown here is derived from an EMBL/GenBank/DDBJ whole genome shotgun (WGS) entry which is preliminary data.</text>
</comment>
<dbReference type="Proteomes" id="UP001273209">
    <property type="component" value="Unassembled WGS sequence"/>
</dbReference>
<protein>
    <submittedName>
        <fullName evidence="2">Uncharacterized protein</fullName>
    </submittedName>
</protein>
<reference evidence="2" key="1">
    <citation type="submission" date="2023-11" db="EMBL/GenBank/DDBJ databases">
        <title>The genome sequences of three competitors of mushroom-forming fungi.</title>
        <authorList>
            <person name="Beijen E."/>
            <person name="Ohm R.A."/>
        </authorList>
    </citation>
    <scope>NUCLEOTIDE SEQUENCE</scope>
    <source>
        <strain evidence="2">CBS 100526</strain>
    </source>
</reference>
<proteinExistence type="predicted"/>
<evidence type="ECO:0000313" key="2">
    <source>
        <dbReference type="EMBL" id="KAK4066155.1"/>
    </source>
</evidence>
<dbReference type="RefSeq" id="XP_062752852.1">
    <property type="nucleotide sequence ID" value="XM_062903046.1"/>
</dbReference>
<organism evidence="2 3">
    <name type="scientific">Trichoderma aggressivum f. europaeum</name>
    <dbReference type="NCBI Taxonomy" id="173218"/>
    <lineage>
        <taxon>Eukaryota</taxon>
        <taxon>Fungi</taxon>
        <taxon>Dikarya</taxon>
        <taxon>Ascomycota</taxon>
        <taxon>Pezizomycotina</taxon>
        <taxon>Sordariomycetes</taxon>
        <taxon>Hypocreomycetidae</taxon>
        <taxon>Hypocreales</taxon>
        <taxon>Hypocreaceae</taxon>
        <taxon>Trichoderma</taxon>
    </lineage>
</organism>
<dbReference type="AlphaFoldDB" id="A0AAE1I898"/>
<feature type="region of interest" description="Disordered" evidence="1">
    <location>
        <begin position="52"/>
        <end position="88"/>
    </location>
</feature>
<evidence type="ECO:0000256" key="1">
    <source>
        <dbReference type="SAM" id="MobiDB-lite"/>
    </source>
</evidence>
<keyword evidence="3" id="KW-1185">Reference proteome</keyword>
<feature type="compositionally biased region" description="Low complexity" evidence="1">
    <location>
        <begin position="52"/>
        <end position="65"/>
    </location>
</feature>
<evidence type="ECO:0000313" key="3">
    <source>
        <dbReference type="Proteomes" id="UP001273209"/>
    </source>
</evidence>
<accession>A0AAE1I898</accession>
<dbReference type="GeneID" id="87922951"/>
<sequence length="88" mass="9311">MADEQAGELPYAVTSYVKDGEIDLSYRLVKICQEDGSNGSNMDKIKTDVAKPPTTAAAADSSPVSETGTAQSWEMINPEDANNVATAE</sequence>
<gene>
    <name evidence="2" type="ORF">Triagg1_8223</name>
</gene>